<protein>
    <recommendedName>
        <fullName evidence="1">EF-hand domain-containing protein</fullName>
    </recommendedName>
</protein>
<evidence type="ECO:0000259" key="1">
    <source>
        <dbReference type="PROSITE" id="PS50222"/>
    </source>
</evidence>
<dbReference type="SUPFAM" id="SSF47473">
    <property type="entry name" value="EF-hand"/>
    <property type="match status" value="1"/>
</dbReference>
<dbReference type="InterPro" id="IPR011992">
    <property type="entry name" value="EF-hand-dom_pair"/>
</dbReference>
<dbReference type="Proteomes" id="UP000663881">
    <property type="component" value="Unassembled WGS sequence"/>
</dbReference>
<evidence type="ECO:0000313" key="3">
    <source>
        <dbReference type="EMBL" id="CAF1321925.1"/>
    </source>
</evidence>
<proteinExistence type="predicted"/>
<dbReference type="AlphaFoldDB" id="A0A814XED8"/>
<dbReference type="InterPro" id="IPR002048">
    <property type="entry name" value="EF_hand_dom"/>
</dbReference>
<evidence type="ECO:0000313" key="5">
    <source>
        <dbReference type="EMBL" id="CAF3955134.1"/>
    </source>
</evidence>
<dbReference type="GO" id="GO:0005509">
    <property type="term" value="F:calcium ion binding"/>
    <property type="evidence" value="ECO:0007669"/>
    <property type="project" value="InterPro"/>
</dbReference>
<gene>
    <name evidence="2" type="ORF">JYZ213_LOCUS27851</name>
    <name evidence="5" type="ORF">OKA104_LOCUS27192</name>
    <name evidence="4" type="ORF">OXD698_LOCUS9203</name>
    <name evidence="3" type="ORF">VCS650_LOCUS32192</name>
</gene>
<dbReference type="EMBL" id="CAJNON010000574">
    <property type="protein sequence ID" value="CAF1321925.1"/>
    <property type="molecule type" value="Genomic_DNA"/>
</dbReference>
<name>A0A814XED8_9BILA</name>
<accession>A0A814XED8</accession>
<comment type="caution">
    <text evidence="2">The sequence shown here is derived from an EMBL/GenBank/DDBJ whole genome shotgun (WGS) entry which is preliminary data.</text>
</comment>
<dbReference type="Proteomes" id="UP000663844">
    <property type="component" value="Unassembled WGS sequence"/>
</dbReference>
<dbReference type="EMBL" id="CAJNOG010000394">
    <property type="protein sequence ID" value="CAF1218186.1"/>
    <property type="molecule type" value="Genomic_DNA"/>
</dbReference>
<organism evidence="2 6">
    <name type="scientific">Adineta steineri</name>
    <dbReference type="NCBI Taxonomy" id="433720"/>
    <lineage>
        <taxon>Eukaryota</taxon>
        <taxon>Metazoa</taxon>
        <taxon>Spiralia</taxon>
        <taxon>Gnathifera</taxon>
        <taxon>Rotifera</taxon>
        <taxon>Eurotatoria</taxon>
        <taxon>Bdelloidea</taxon>
        <taxon>Adinetida</taxon>
        <taxon>Adinetidae</taxon>
        <taxon>Adineta</taxon>
    </lineage>
</organism>
<reference evidence="2" key="1">
    <citation type="submission" date="2021-02" db="EMBL/GenBank/DDBJ databases">
        <authorList>
            <person name="Nowell W R."/>
        </authorList>
    </citation>
    <scope>NUCLEOTIDE SEQUENCE</scope>
</reference>
<dbReference type="Gene3D" id="1.10.238.10">
    <property type="entry name" value="EF-hand"/>
    <property type="match status" value="1"/>
</dbReference>
<feature type="domain" description="EF-hand" evidence="1">
    <location>
        <begin position="76"/>
        <end position="112"/>
    </location>
</feature>
<dbReference type="OrthoDB" id="9972623at2759"/>
<sequence>MGGSSSKKPFTEWDLVQFSNMTGVPLSTVENIYKDFRTVTGENNKMEKKEFRHLYKQMYQSSQSGNNVAPFLTDHDLDKMSDHVFETYDFDGSGKLTFEGEFAEIYLMLTHYGSTTADGITHRDRFNYLIDQYDTTPEFITRERAEQIFSRLNKYNNWSNWNKTTPASSSQSSNAPTWEHHWNKLDDGTGRVQKSKFIDYVTTSNEYKRHFDPAVV</sequence>
<dbReference type="Proteomes" id="UP000663845">
    <property type="component" value="Unassembled WGS sequence"/>
</dbReference>
<evidence type="ECO:0000313" key="4">
    <source>
        <dbReference type="EMBL" id="CAF3654318.1"/>
    </source>
</evidence>
<evidence type="ECO:0000313" key="2">
    <source>
        <dbReference type="EMBL" id="CAF1218186.1"/>
    </source>
</evidence>
<dbReference type="EMBL" id="CAJOAY010002468">
    <property type="protein sequence ID" value="CAF3955134.1"/>
    <property type="molecule type" value="Genomic_DNA"/>
</dbReference>
<dbReference type="Proteomes" id="UP000663891">
    <property type="component" value="Unassembled WGS sequence"/>
</dbReference>
<dbReference type="PROSITE" id="PS50222">
    <property type="entry name" value="EF_HAND_2"/>
    <property type="match status" value="1"/>
</dbReference>
<dbReference type="EMBL" id="CAJOAZ010000461">
    <property type="protein sequence ID" value="CAF3654318.1"/>
    <property type="molecule type" value="Genomic_DNA"/>
</dbReference>
<evidence type="ECO:0000313" key="6">
    <source>
        <dbReference type="Proteomes" id="UP000663845"/>
    </source>
</evidence>